<evidence type="ECO:0000313" key="3">
    <source>
        <dbReference type="EMBL" id="WGH76438.1"/>
    </source>
</evidence>
<evidence type="ECO:0000256" key="2">
    <source>
        <dbReference type="SAM" id="Phobius"/>
    </source>
</evidence>
<sequence>MRKLKIVGVAIAVLAIAFLIARYFKNSKKPPVQKLNKIEKTVFVQEVKNGEIPVNISANGSLVAKNKIALFAEVQGVLQATGKDFRAGVRYKKGQTLLRINNQEFYASIQSQRSSLQNLIASIMPDIRLDFPEDFEKWDTYLKNFDINKAVQPLPKPSSDKGKYFLTGKNIYTTYYNIKNSEVRLGKYRINAPFNGVLTEALVTSGTLVRPGQKLGEFIDVSVFELPLSVNAAFAAILKEGKTVTLHDLEKTNKWTGKVSRINSKINQNTQTVQVFIEVKGQELREGMYLEANVPAKTATNAFEINRKLLVDNNAVYVVKNNTLDLVEVTPVHFNENTVIIKGLKDGEQLVSKPVPGAYIGMPIKIFSETQEQTKK</sequence>
<dbReference type="NCBIfam" id="TIGR01730">
    <property type="entry name" value="RND_mfp"/>
    <property type="match status" value="1"/>
</dbReference>
<gene>
    <name evidence="3" type="ORF">P8625_04560</name>
</gene>
<evidence type="ECO:0000313" key="4">
    <source>
        <dbReference type="Proteomes" id="UP001232001"/>
    </source>
</evidence>
<keyword evidence="2" id="KW-0472">Membrane</keyword>
<keyword evidence="4" id="KW-1185">Reference proteome</keyword>
<dbReference type="Gene3D" id="1.10.287.470">
    <property type="entry name" value="Helix hairpin bin"/>
    <property type="match status" value="1"/>
</dbReference>
<keyword evidence="2" id="KW-0812">Transmembrane</keyword>
<organism evidence="3 4">
    <name type="scientific">Tenacibaculum tangerinum</name>
    <dbReference type="NCBI Taxonomy" id="3038772"/>
    <lineage>
        <taxon>Bacteria</taxon>
        <taxon>Pseudomonadati</taxon>
        <taxon>Bacteroidota</taxon>
        <taxon>Flavobacteriia</taxon>
        <taxon>Flavobacteriales</taxon>
        <taxon>Flavobacteriaceae</taxon>
        <taxon>Tenacibaculum</taxon>
    </lineage>
</organism>
<protein>
    <submittedName>
        <fullName evidence="3">Efflux RND transporter periplasmic adaptor subunit</fullName>
    </submittedName>
</protein>
<accession>A0ABY8L8C7</accession>
<dbReference type="Gene3D" id="2.40.50.100">
    <property type="match status" value="1"/>
</dbReference>
<dbReference type="InterPro" id="IPR006143">
    <property type="entry name" value="RND_pump_MFP"/>
</dbReference>
<keyword evidence="2" id="KW-1133">Transmembrane helix</keyword>
<dbReference type="PANTHER" id="PTHR30469">
    <property type="entry name" value="MULTIDRUG RESISTANCE PROTEIN MDTA"/>
    <property type="match status" value="1"/>
</dbReference>
<name>A0ABY8L8C7_9FLAO</name>
<dbReference type="Gene3D" id="2.40.30.170">
    <property type="match status" value="1"/>
</dbReference>
<reference evidence="3 4" key="1">
    <citation type="submission" date="2023-04" db="EMBL/GenBank/DDBJ databases">
        <title>Tenacibaculum tangerinum sp. nov., isolated from sea tidal flat of South Korea.</title>
        <authorList>
            <person name="Lee S.H."/>
            <person name="Kim J.-J."/>
        </authorList>
    </citation>
    <scope>NUCLEOTIDE SEQUENCE [LARGE SCALE GENOMIC DNA]</scope>
    <source>
        <strain evidence="3 4">GRR-S3-23</strain>
    </source>
</reference>
<dbReference type="RefSeq" id="WP_279652305.1">
    <property type="nucleotide sequence ID" value="NZ_CP122539.1"/>
</dbReference>
<dbReference type="Proteomes" id="UP001232001">
    <property type="component" value="Chromosome"/>
</dbReference>
<dbReference type="EMBL" id="CP122539">
    <property type="protein sequence ID" value="WGH76438.1"/>
    <property type="molecule type" value="Genomic_DNA"/>
</dbReference>
<feature type="transmembrane region" description="Helical" evidence="2">
    <location>
        <begin position="6"/>
        <end position="24"/>
    </location>
</feature>
<evidence type="ECO:0000256" key="1">
    <source>
        <dbReference type="ARBA" id="ARBA00009477"/>
    </source>
</evidence>
<proteinExistence type="inferred from homology"/>
<dbReference type="Gene3D" id="2.40.420.20">
    <property type="match status" value="1"/>
</dbReference>
<dbReference type="PANTHER" id="PTHR30469:SF15">
    <property type="entry name" value="HLYD FAMILY OF SECRETION PROTEINS"/>
    <property type="match status" value="1"/>
</dbReference>
<comment type="similarity">
    <text evidence="1">Belongs to the membrane fusion protein (MFP) (TC 8.A.1) family.</text>
</comment>
<dbReference type="SUPFAM" id="SSF111369">
    <property type="entry name" value="HlyD-like secretion proteins"/>
    <property type="match status" value="1"/>
</dbReference>